<dbReference type="EMBL" id="CP060139">
    <property type="protein sequence ID" value="QNR23174.1"/>
    <property type="molecule type" value="Genomic_DNA"/>
</dbReference>
<evidence type="ECO:0000313" key="2">
    <source>
        <dbReference type="Proteomes" id="UP000516305"/>
    </source>
</evidence>
<evidence type="ECO:0000313" key="1">
    <source>
        <dbReference type="EMBL" id="QNR23174.1"/>
    </source>
</evidence>
<name>A0A7H0VBS6_9FLAO</name>
<protein>
    <submittedName>
        <fullName evidence="1">Uncharacterized protein</fullName>
    </submittedName>
</protein>
<gene>
    <name evidence="1" type="ORF">H4K34_12410</name>
</gene>
<dbReference type="RefSeq" id="WP_210757710.1">
    <property type="nucleotide sequence ID" value="NZ_CP060139.1"/>
</dbReference>
<keyword evidence="2" id="KW-1185">Reference proteome</keyword>
<reference evidence="1 2" key="1">
    <citation type="submission" date="2020-08" db="EMBL/GenBank/DDBJ databases">
        <title>Croceimicrobium hydrocarbonivorans gen. nov., sp. nov., a novel marine bacterium isolated from a bacterial consortium that degrades polyethylene terephthalate.</title>
        <authorList>
            <person name="Liu R."/>
        </authorList>
    </citation>
    <scope>NUCLEOTIDE SEQUENCE [LARGE SCALE GENOMIC DNA]</scope>
    <source>
        <strain evidence="1 2">A20-9</strain>
    </source>
</reference>
<dbReference type="KEGG" id="chyd:H4K34_12410"/>
<dbReference type="Proteomes" id="UP000516305">
    <property type="component" value="Chromosome"/>
</dbReference>
<organism evidence="1 2">
    <name type="scientific">Croceimicrobium hydrocarbonivorans</name>
    <dbReference type="NCBI Taxonomy" id="2761580"/>
    <lineage>
        <taxon>Bacteria</taxon>
        <taxon>Pseudomonadati</taxon>
        <taxon>Bacteroidota</taxon>
        <taxon>Flavobacteriia</taxon>
        <taxon>Flavobacteriales</taxon>
        <taxon>Owenweeksiaceae</taxon>
        <taxon>Croceimicrobium</taxon>
    </lineage>
</organism>
<accession>A0A7H0VBS6</accession>
<proteinExistence type="predicted"/>
<dbReference type="AlphaFoldDB" id="A0A7H0VBS6"/>
<sequence>MTYQKTILIKAKSDAEAQEIATAMSSMSGHFNAKEWTAIGKKLASKVIQMRIRLMI</sequence>